<reference evidence="1" key="1">
    <citation type="submission" date="2018-02" db="EMBL/GenBank/DDBJ databases">
        <title>Rhizophora mucronata_Transcriptome.</title>
        <authorList>
            <person name="Meera S.P."/>
            <person name="Sreeshan A."/>
            <person name="Augustine A."/>
        </authorList>
    </citation>
    <scope>NUCLEOTIDE SEQUENCE</scope>
    <source>
        <tissue evidence="1">Leaf</tissue>
    </source>
</reference>
<sequence>MPVKGEPFCLYQSERKRRVCRASPISKRHPSIKFTLFL</sequence>
<evidence type="ECO:0000313" key="1">
    <source>
        <dbReference type="EMBL" id="MBX73894.1"/>
    </source>
</evidence>
<accession>A0A2P2R451</accession>
<protein>
    <submittedName>
        <fullName evidence="1">Uncharacterized protein</fullName>
    </submittedName>
</protein>
<dbReference type="AlphaFoldDB" id="A0A2P2R451"/>
<name>A0A2P2R451_RHIMU</name>
<organism evidence="1">
    <name type="scientific">Rhizophora mucronata</name>
    <name type="common">Asiatic mangrove</name>
    <dbReference type="NCBI Taxonomy" id="61149"/>
    <lineage>
        <taxon>Eukaryota</taxon>
        <taxon>Viridiplantae</taxon>
        <taxon>Streptophyta</taxon>
        <taxon>Embryophyta</taxon>
        <taxon>Tracheophyta</taxon>
        <taxon>Spermatophyta</taxon>
        <taxon>Magnoliopsida</taxon>
        <taxon>eudicotyledons</taxon>
        <taxon>Gunneridae</taxon>
        <taxon>Pentapetalae</taxon>
        <taxon>rosids</taxon>
        <taxon>fabids</taxon>
        <taxon>Malpighiales</taxon>
        <taxon>Rhizophoraceae</taxon>
        <taxon>Rhizophora</taxon>
    </lineage>
</organism>
<proteinExistence type="predicted"/>
<dbReference type="EMBL" id="GGEC01093410">
    <property type="protein sequence ID" value="MBX73894.1"/>
    <property type="molecule type" value="Transcribed_RNA"/>
</dbReference>